<dbReference type="Proteomes" id="UP001291309">
    <property type="component" value="Unassembled WGS sequence"/>
</dbReference>
<dbReference type="SUPFAM" id="SSF50129">
    <property type="entry name" value="GroES-like"/>
    <property type="match status" value="1"/>
</dbReference>
<organism evidence="4 5">
    <name type="scientific">Hyalangium rubrum</name>
    <dbReference type="NCBI Taxonomy" id="3103134"/>
    <lineage>
        <taxon>Bacteria</taxon>
        <taxon>Pseudomonadati</taxon>
        <taxon>Myxococcota</taxon>
        <taxon>Myxococcia</taxon>
        <taxon>Myxococcales</taxon>
        <taxon>Cystobacterineae</taxon>
        <taxon>Archangiaceae</taxon>
        <taxon>Hyalangium</taxon>
    </lineage>
</organism>
<name>A0ABU5HEZ2_9BACT</name>
<evidence type="ECO:0000256" key="2">
    <source>
        <dbReference type="ARBA" id="ARBA00023002"/>
    </source>
</evidence>
<proteinExistence type="predicted"/>
<evidence type="ECO:0000313" key="5">
    <source>
        <dbReference type="Proteomes" id="UP001291309"/>
    </source>
</evidence>
<dbReference type="PANTHER" id="PTHR48106">
    <property type="entry name" value="QUINONE OXIDOREDUCTASE PIG3-RELATED"/>
    <property type="match status" value="1"/>
</dbReference>
<evidence type="ECO:0000256" key="1">
    <source>
        <dbReference type="ARBA" id="ARBA00022857"/>
    </source>
</evidence>
<dbReference type="Pfam" id="PF08240">
    <property type="entry name" value="ADH_N"/>
    <property type="match status" value="1"/>
</dbReference>
<comment type="caution">
    <text evidence="4">The sequence shown here is derived from an EMBL/GenBank/DDBJ whole genome shotgun (WGS) entry which is preliminary data.</text>
</comment>
<dbReference type="RefSeq" id="WP_321550443.1">
    <property type="nucleotide sequence ID" value="NZ_JAXIVS010000016.1"/>
</dbReference>
<dbReference type="CDD" id="cd05286">
    <property type="entry name" value="QOR2"/>
    <property type="match status" value="1"/>
</dbReference>
<gene>
    <name evidence="4" type="ORF">SYV04_35400</name>
</gene>
<dbReference type="PANTHER" id="PTHR48106:SF13">
    <property type="entry name" value="QUINONE OXIDOREDUCTASE-RELATED"/>
    <property type="match status" value="1"/>
</dbReference>
<dbReference type="InterPro" id="IPR011032">
    <property type="entry name" value="GroES-like_sf"/>
</dbReference>
<dbReference type="InterPro" id="IPR047618">
    <property type="entry name" value="QOR-like"/>
</dbReference>
<dbReference type="SUPFAM" id="SSF51735">
    <property type="entry name" value="NAD(P)-binding Rossmann-fold domains"/>
    <property type="match status" value="1"/>
</dbReference>
<dbReference type="PROSITE" id="PS01162">
    <property type="entry name" value="QOR_ZETA_CRYSTAL"/>
    <property type="match status" value="1"/>
</dbReference>
<dbReference type="InterPro" id="IPR013149">
    <property type="entry name" value="ADH-like_C"/>
</dbReference>
<dbReference type="InterPro" id="IPR036291">
    <property type="entry name" value="NAD(P)-bd_dom_sf"/>
</dbReference>
<feature type="domain" description="Enoyl reductase (ER)" evidence="3">
    <location>
        <begin position="10"/>
        <end position="319"/>
    </location>
</feature>
<keyword evidence="2" id="KW-0560">Oxidoreductase</keyword>
<protein>
    <submittedName>
        <fullName evidence="4">Quinone oxidoreductase</fullName>
    </submittedName>
</protein>
<dbReference type="EMBL" id="JAXIVS010000016">
    <property type="protein sequence ID" value="MDY7231727.1"/>
    <property type="molecule type" value="Genomic_DNA"/>
</dbReference>
<keyword evidence="5" id="KW-1185">Reference proteome</keyword>
<dbReference type="Pfam" id="PF00107">
    <property type="entry name" value="ADH_zinc_N"/>
    <property type="match status" value="1"/>
</dbReference>
<sequence length="334" mass="35366">MKAIRYHETGGPEVLRFEEVPEPAPGPGEVLLQVHATGVNFADTERRRGLYDTKVPLPRILGSEAAGIVTAVGAGVDPALVGRRVVTLTVGSYAEVVKAQASGLVLLPESVSFEVAAAVPVQGLTAYHLLRTVGQVREGQSVLVHAAAGGVGVLAVQLAKAAGARVFGTVSSEAKARLIQELGVEEVIRYDREDVVAEVHKRTGGRGVDLVLDAVGASTWAGSLQALALFGHLVSYGSASGPPPPVDVEALFAKSLKVSAYWLHTPHPPGLHHRALEELVREVAEQRLRILIGLKLPLAEAAEAHRRLEGRETVGKVVLTVRSPESPRYRLSGK</sequence>
<dbReference type="Gene3D" id="3.90.180.10">
    <property type="entry name" value="Medium-chain alcohol dehydrogenases, catalytic domain"/>
    <property type="match status" value="1"/>
</dbReference>
<dbReference type="InterPro" id="IPR013154">
    <property type="entry name" value="ADH-like_N"/>
</dbReference>
<dbReference type="InterPro" id="IPR020843">
    <property type="entry name" value="ER"/>
</dbReference>
<evidence type="ECO:0000259" key="3">
    <source>
        <dbReference type="SMART" id="SM00829"/>
    </source>
</evidence>
<evidence type="ECO:0000313" key="4">
    <source>
        <dbReference type="EMBL" id="MDY7231727.1"/>
    </source>
</evidence>
<dbReference type="SMART" id="SM00829">
    <property type="entry name" value="PKS_ER"/>
    <property type="match status" value="1"/>
</dbReference>
<accession>A0ABU5HEZ2</accession>
<keyword evidence="1" id="KW-0521">NADP</keyword>
<dbReference type="Gene3D" id="3.40.50.720">
    <property type="entry name" value="NAD(P)-binding Rossmann-like Domain"/>
    <property type="match status" value="1"/>
</dbReference>
<reference evidence="4 5" key="1">
    <citation type="submission" date="2023-12" db="EMBL/GenBank/DDBJ databases">
        <title>the genome sequence of Hyalangium sp. s54d21.</title>
        <authorList>
            <person name="Zhang X."/>
        </authorList>
    </citation>
    <scope>NUCLEOTIDE SEQUENCE [LARGE SCALE GENOMIC DNA]</scope>
    <source>
        <strain evidence="5">s54d21</strain>
    </source>
</reference>
<dbReference type="InterPro" id="IPR002364">
    <property type="entry name" value="Quin_OxRdtase/zeta-crystal_CS"/>
</dbReference>